<keyword evidence="2" id="KW-1185">Reference proteome</keyword>
<dbReference type="AlphaFoldDB" id="A0A915J2D5"/>
<proteinExistence type="predicted"/>
<reference evidence="3" key="1">
    <citation type="submission" date="2022-11" db="UniProtKB">
        <authorList>
            <consortium name="WormBaseParasite"/>
        </authorList>
    </citation>
    <scope>IDENTIFICATION</scope>
</reference>
<organism evidence="2 3">
    <name type="scientific">Romanomermis culicivorax</name>
    <name type="common">Nematode worm</name>
    <dbReference type="NCBI Taxonomy" id="13658"/>
    <lineage>
        <taxon>Eukaryota</taxon>
        <taxon>Metazoa</taxon>
        <taxon>Ecdysozoa</taxon>
        <taxon>Nematoda</taxon>
        <taxon>Enoplea</taxon>
        <taxon>Dorylaimia</taxon>
        <taxon>Mermithida</taxon>
        <taxon>Mermithoidea</taxon>
        <taxon>Mermithidae</taxon>
        <taxon>Romanomermis</taxon>
    </lineage>
</organism>
<dbReference type="WBParaSite" id="nRc.2.0.1.t20038-RA">
    <property type="protein sequence ID" value="nRc.2.0.1.t20038-RA"/>
    <property type="gene ID" value="nRc.2.0.1.g20038"/>
</dbReference>
<feature type="region of interest" description="Disordered" evidence="1">
    <location>
        <begin position="86"/>
        <end position="268"/>
    </location>
</feature>
<feature type="compositionally biased region" description="Basic and acidic residues" evidence="1">
    <location>
        <begin position="201"/>
        <end position="218"/>
    </location>
</feature>
<evidence type="ECO:0000313" key="2">
    <source>
        <dbReference type="Proteomes" id="UP000887565"/>
    </source>
</evidence>
<name>A0A915J2D5_ROMCU</name>
<feature type="compositionally biased region" description="Polar residues" evidence="1">
    <location>
        <begin position="253"/>
        <end position="268"/>
    </location>
</feature>
<evidence type="ECO:0000313" key="3">
    <source>
        <dbReference type="WBParaSite" id="nRc.2.0.1.t20038-RA"/>
    </source>
</evidence>
<feature type="compositionally biased region" description="Polar residues" evidence="1">
    <location>
        <begin position="90"/>
        <end position="101"/>
    </location>
</feature>
<sequence>MQYDDPALPPLRHEVDDVWIECVAANQPLPERTYYAEEYASVNDLLLRHAQLIKPEIRTAFYECMWYRTDGNPKLRLTNWMNRIPECEPSFTSNPGTTMDEPSTRRTPPPSTSRAEHGKTPSERTTRRCEQHDKQKAHEEVERSSRARSTPKPRITTTKTAVPATQPPPARQTDSHHSRHESHSRDDRHHRDTQQSQTTSRESRQPECRNDIPPHHIQSEQTGQPPVVIATRPVLGVPPPTSFAPTAEPRLSSEATRLPNYTNFRTTD</sequence>
<evidence type="ECO:0000256" key="1">
    <source>
        <dbReference type="SAM" id="MobiDB-lite"/>
    </source>
</evidence>
<feature type="compositionally biased region" description="Basic and acidic residues" evidence="1">
    <location>
        <begin position="114"/>
        <end position="145"/>
    </location>
</feature>
<accession>A0A915J2D5</accession>
<protein>
    <submittedName>
        <fullName evidence="3">Uncharacterized protein</fullName>
    </submittedName>
</protein>
<feature type="compositionally biased region" description="Basic and acidic residues" evidence="1">
    <location>
        <begin position="173"/>
        <end position="193"/>
    </location>
</feature>
<dbReference type="Proteomes" id="UP000887565">
    <property type="component" value="Unplaced"/>
</dbReference>